<feature type="compositionally biased region" description="Basic and acidic residues" evidence="1">
    <location>
        <begin position="55"/>
        <end position="67"/>
    </location>
</feature>
<feature type="region of interest" description="Disordered" evidence="1">
    <location>
        <begin position="1"/>
        <end position="175"/>
    </location>
</feature>
<gene>
    <name evidence="2" type="primary">Arhgap39_1</name>
    <name evidence="2" type="ORF">NEOCIN_R01421</name>
</gene>
<protein>
    <submittedName>
        <fullName evidence="2">RHG39 protein</fullName>
    </submittedName>
</protein>
<name>A0A7K4RHK0_9TYRA</name>
<feature type="non-terminal residue" evidence="2">
    <location>
        <position position="299"/>
    </location>
</feature>
<feature type="compositionally biased region" description="Basic and acidic residues" evidence="1">
    <location>
        <begin position="1"/>
        <end position="10"/>
    </location>
</feature>
<feature type="non-terminal residue" evidence="2">
    <location>
        <position position="1"/>
    </location>
</feature>
<keyword evidence="3" id="KW-1185">Reference proteome</keyword>
<reference evidence="2 3" key="1">
    <citation type="submission" date="2019-09" db="EMBL/GenBank/DDBJ databases">
        <title>Bird 10,000 Genomes (B10K) Project - Family phase.</title>
        <authorList>
            <person name="Zhang G."/>
        </authorList>
    </citation>
    <scope>NUCLEOTIDE SEQUENCE [LARGE SCALE GENOMIC DNA]</scope>
    <source>
        <strain evidence="2">B10K-DU-004-15</strain>
        <tissue evidence="2">Mixed tissue sample</tissue>
    </source>
</reference>
<feature type="compositionally biased region" description="Basic residues" evidence="1">
    <location>
        <begin position="287"/>
        <end position="299"/>
    </location>
</feature>
<proteinExistence type="predicted"/>
<sequence>MLIKVPERDPTFPSHPGNGFAPDAPPGPRPRRPSGGHPSPGPQGFPSDEDSVFFPERRQPPFPRRAEPAGGCSPLLGRGDPPFCSPSPAQHQQHHRKRSGESQPPSPRYAHEPPLYEEPPVEYPAPLYDEPPADMQYEAAVGGYGAGSPQKSPVRRPQPFPQSPRQGPGSPYQQLVLTRQRCPERFASLEYSPAGKEYVRQLVYVEQSGSSPRARAGPRHRHSPDAAAGSRSLQRCGPCPPRDRRPEVKSGDYSSMEGPECGRAGEDSMSWSSQQDTLSSAGYSPAARKRKSRKPSAAH</sequence>
<feature type="region of interest" description="Disordered" evidence="1">
    <location>
        <begin position="208"/>
        <end position="299"/>
    </location>
</feature>
<dbReference type="Proteomes" id="UP000556200">
    <property type="component" value="Unassembled WGS sequence"/>
</dbReference>
<organism evidence="2 3">
    <name type="scientific">Neopipo cinnamomea</name>
    <dbReference type="NCBI Taxonomy" id="456388"/>
    <lineage>
        <taxon>Eukaryota</taxon>
        <taxon>Metazoa</taxon>
        <taxon>Chordata</taxon>
        <taxon>Craniata</taxon>
        <taxon>Vertebrata</taxon>
        <taxon>Euteleostomi</taxon>
        <taxon>Archelosauria</taxon>
        <taxon>Archosauria</taxon>
        <taxon>Dinosauria</taxon>
        <taxon>Saurischia</taxon>
        <taxon>Theropoda</taxon>
        <taxon>Coelurosauria</taxon>
        <taxon>Aves</taxon>
        <taxon>Neognathae</taxon>
        <taxon>Neoaves</taxon>
        <taxon>Telluraves</taxon>
        <taxon>Australaves</taxon>
        <taxon>Passeriformes</taxon>
        <taxon>Tyrannidae</taxon>
        <taxon>Neopipo</taxon>
    </lineage>
</organism>
<feature type="compositionally biased region" description="Low complexity" evidence="1">
    <location>
        <begin position="163"/>
        <end position="174"/>
    </location>
</feature>
<feature type="compositionally biased region" description="Basic and acidic residues" evidence="1">
    <location>
        <begin position="241"/>
        <end position="250"/>
    </location>
</feature>
<evidence type="ECO:0000313" key="3">
    <source>
        <dbReference type="Proteomes" id="UP000556200"/>
    </source>
</evidence>
<dbReference type="EMBL" id="VYZA01004591">
    <property type="protein sequence ID" value="NWQ72292.1"/>
    <property type="molecule type" value="Genomic_DNA"/>
</dbReference>
<feature type="compositionally biased region" description="Low complexity" evidence="1">
    <location>
        <begin position="35"/>
        <end position="46"/>
    </location>
</feature>
<evidence type="ECO:0000256" key="1">
    <source>
        <dbReference type="SAM" id="MobiDB-lite"/>
    </source>
</evidence>
<accession>A0A7K4RHK0</accession>
<dbReference type="AlphaFoldDB" id="A0A7K4RHK0"/>
<comment type="caution">
    <text evidence="2">The sequence shown here is derived from an EMBL/GenBank/DDBJ whole genome shotgun (WGS) entry which is preliminary data.</text>
</comment>
<feature type="compositionally biased region" description="Polar residues" evidence="1">
    <location>
        <begin position="269"/>
        <end position="282"/>
    </location>
</feature>
<evidence type="ECO:0000313" key="2">
    <source>
        <dbReference type="EMBL" id="NWQ72292.1"/>
    </source>
</evidence>